<organism evidence="2 3">
    <name type="scientific">Nocardioides caricicola</name>
    <dbReference type="NCBI Taxonomy" id="634770"/>
    <lineage>
        <taxon>Bacteria</taxon>
        <taxon>Bacillati</taxon>
        <taxon>Actinomycetota</taxon>
        <taxon>Actinomycetes</taxon>
        <taxon>Propionibacteriales</taxon>
        <taxon>Nocardioidaceae</taxon>
        <taxon>Nocardioides</taxon>
    </lineage>
</organism>
<feature type="transmembrane region" description="Helical" evidence="1">
    <location>
        <begin position="423"/>
        <end position="441"/>
    </location>
</feature>
<feature type="transmembrane region" description="Helical" evidence="1">
    <location>
        <begin position="106"/>
        <end position="125"/>
    </location>
</feature>
<dbReference type="RefSeq" id="WP_345181564.1">
    <property type="nucleotide sequence ID" value="NZ_BAABFQ010000009.1"/>
</dbReference>
<proteinExistence type="predicted"/>
<evidence type="ECO:0000313" key="2">
    <source>
        <dbReference type="EMBL" id="MFC5495497.1"/>
    </source>
</evidence>
<gene>
    <name evidence="2" type="ORF">ACFPKY_20480</name>
</gene>
<name>A0ABW0N968_9ACTN</name>
<feature type="transmembrane region" description="Helical" evidence="1">
    <location>
        <begin position="291"/>
        <end position="313"/>
    </location>
</feature>
<dbReference type="EMBL" id="JBHSMD010000010">
    <property type="protein sequence ID" value="MFC5495497.1"/>
    <property type="molecule type" value="Genomic_DNA"/>
</dbReference>
<evidence type="ECO:0000256" key="1">
    <source>
        <dbReference type="SAM" id="Phobius"/>
    </source>
</evidence>
<feature type="transmembrane region" description="Helical" evidence="1">
    <location>
        <begin position="334"/>
        <end position="358"/>
    </location>
</feature>
<keyword evidence="1" id="KW-0812">Transmembrane</keyword>
<feature type="transmembrane region" description="Helical" evidence="1">
    <location>
        <begin position="185"/>
        <end position="204"/>
    </location>
</feature>
<feature type="transmembrane region" description="Helical" evidence="1">
    <location>
        <begin position="378"/>
        <end position="403"/>
    </location>
</feature>
<protein>
    <recommendedName>
        <fullName evidence="4">Fenitrothion hydrolase</fullName>
    </recommendedName>
</protein>
<feature type="transmembrane region" description="Helical" evidence="1">
    <location>
        <begin position="247"/>
        <end position="265"/>
    </location>
</feature>
<feature type="transmembrane region" description="Helical" evidence="1">
    <location>
        <begin position="74"/>
        <end position="94"/>
    </location>
</feature>
<evidence type="ECO:0000313" key="3">
    <source>
        <dbReference type="Proteomes" id="UP001595956"/>
    </source>
</evidence>
<sequence>MASPDGITLAHGLGGAKDLPISPELAIAGATAALVISFTVLAIAWRTPRYDAATSGRVAPPGLAAIVDSRAWRITWRVVGFAIFLYAVMVAVFGKDLAINPILGIVYVWWWVGLVPLSLFFGPVWKAISPVRTINLGFAKISGSDPDRGLFEYPERLGNWPAAFGLFAFVWLELVYPYPTELGPVRLWAAAYVAVMLVGGALFGNRFYERADPFEVYSTLVSRMSVWGRRGEQLVIRSPLANLDTTPVRPGLVAVVAVLFGSTAFDSFQDSTRWVKFVQGGDTSPYLLNNIGLLAFCVAAGAVFALGCVLTGLGDDLRRVELPNQFAHSMIPIIVGYIVAHYLSYLVEVGWLTLIYASDPFSNGSNWFGTADLPLFTWLSYHPTFLANTKVLAVVLGHVLGVIAAHERAIRILPKRHQLTGQLPLLFAMIAFTAGGLYLLFAA</sequence>
<keyword evidence="1" id="KW-0472">Membrane</keyword>
<dbReference type="Proteomes" id="UP001595956">
    <property type="component" value="Unassembled WGS sequence"/>
</dbReference>
<evidence type="ECO:0008006" key="4">
    <source>
        <dbReference type="Google" id="ProtNLM"/>
    </source>
</evidence>
<keyword evidence="1" id="KW-1133">Transmembrane helix</keyword>
<comment type="caution">
    <text evidence="2">The sequence shown here is derived from an EMBL/GenBank/DDBJ whole genome shotgun (WGS) entry which is preliminary data.</text>
</comment>
<accession>A0ABW0N968</accession>
<reference evidence="3" key="1">
    <citation type="journal article" date="2019" name="Int. J. Syst. Evol. Microbiol.">
        <title>The Global Catalogue of Microorganisms (GCM) 10K type strain sequencing project: providing services to taxonomists for standard genome sequencing and annotation.</title>
        <authorList>
            <consortium name="The Broad Institute Genomics Platform"/>
            <consortium name="The Broad Institute Genome Sequencing Center for Infectious Disease"/>
            <person name="Wu L."/>
            <person name="Ma J."/>
        </authorList>
    </citation>
    <scope>NUCLEOTIDE SEQUENCE [LARGE SCALE GENOMIC DNA]</scope>
    <source>
        <strain evidence="3">KACC 13778</strain>
    </source>
</reference>
<feature type="transmembrane region" description="Helical" evidence="1">
    <location>
        <begin position="25"/>
        <end position="45"/>
    </location>
</feature>
<keyword evidence="3" id="KW-1185">Reference proteome</keyword>
<feature type="transmembrane region" description="Helical" evidence="1">
    <location>
        <begin position="157"/>
        <end position="179"/>
    </location>
</feature>